<dbReference type="InterPro" id="IPR042099">
    <property type="entry name" value="ANL_N_sf"/>
</dbReference>
<dbReference type="OrthoDB" id="7842397at2"/>
<dbReference type="RefSeq" id="WP_129609621.1">
    <property type="nucleotide sequence ID" value="NZ_UWOC01000155.1"/>
</dbReference>
<proteinExistence type="predicted"/>
<dbReference type="PANTHER" id="PTHR43767:SF10">
    <property type="entry name" value="SURFACTIN SYNTHASE SUBUNIT 1"/>
    <property type="match status" value="1"/>
</dbReference>
<evidence type="ECO:0000313" key="4">
    <source>
        <dbReference type="Proteomes" id="UP000289200"/>
    </source>
</evidence>
<protein>
    <submittedName>
        <fullName evidence="3">2-hydroxy-7-methoxy-5-methyl-1-naphthoate--CoA ligase</fullName>
    </submittedName>
</protein>
<evidence type="ECO:0000259" key="2">
    <source>
        <dbReference type="Pfam" id="PF00501"/>
    </source>
</evidence>
<dbReference type="InterPro" id="IPR000873">
    <property type="entry name" value="AMP-dep_synth/lig_dom"/>
</dbReference>
<evidence type="ECO:0000256" key="1">
    <source>
        <dbReference type="SAM" id="MobiDB-lite"/>
    </source>
</evidence>
<name>A0A3S4B5P3_9BRAD</name>
<dbReference type="Proteomes" id="UP000289200">
    <property type="component" value="Unassembled WGS sequence"/>
</dbReference>
<dbReference type="SUPFAM" id="SSF56801">
    <property type="entry name" value="Acetyl-CoA synthetase-like"/>
    <property type="match status" value="1"/>
</dbReference>
<sequence>MILGDSSPDGLVLAQHAGRVTLDDLIARAVGRTPDAPALVDGPNREATLGGPPLRRSFAEVDRIVSAIALRLRSLGLQTDHVVAIQLPHSAEAVLTLLGVLRAGLIAAPIPLLWRRAELAPALARVGAKAIVAGGRVGDTDLAALAMAAAAETFTVRAVCGFGFGHDLPDGMVPLDPLLDVAAAPAFPPVERPVNPAAHVAVVTFDSDAGGVPLPVGRSHVELLAAGLSVALECRMEHGSAIVSTLQPASLAGLATGLVPWLLLGGTLALHPPFDAAALGGQLDALDARVVAVPGPLAVRLHEAGVLARAPHLQSVVAVWRAAERLPGAAEWTRPDCALVDVQSFGEIGLIAARRGPDGRPAAIAAGAVTAPRTTPGATLVAEIARTEHGTLAIRGSMVPRFPFPPGAERSSGPFLAIAPDLYVDTRQPCRIEKDSRALVVTAPPAGFVGIGGYRVALGEIERLTDAIVPGTTLLTSSWASGCSAMRAMATRPGRRSPSAASRRSWSPPSGTASAPMRRAMPRLRPPPPEPASDAPA</sequence>
<accession>A0A3S4B5P3</accession>
<dbReference type="PANTHER" id="PTHR43767">
    <property type="entry name" value="LONG-CHAIN-FATTY-ACID--COA LIGASE"/>
    <property type="match status" value="1"/>
</dbReference>
<keyword evidence="3" id="KW-0436">Ligase</keyword>
<dbReference type="Pfam" id="PF00501">
    <property type="entry name" value="AMP-binding"/>
    <property type="match status" value="1"/>
</dbReference>
<gene>
    <name evidence="3" type="primary">ncsB2</name>
    <name evidence="3" type="ORF">RHODGE_RHODGE_02994</name>
</gene>
<dbReference type="EMBL" id="UWOC01000155">
    <property type="protein sequence ID" value="VCU09824.1"/>
    <property type="molecule type" value="Genomic_DNA"/>
</dbReference>
<feature type="region of interest" description="Disordered" evidence="1">
    <location>
        <begin position="487"/>
        <end position="537"/>
    </location>
</feature>
<organism evidence="3 4">
    <name type="scientific">Rhodoplanes serenus</name>
    <dbReference type="NCBI Taxonomy" id="200615"/>
    <lineage>
        <taxon>Bacteria</taxon>
        <taxon>Pseudomonadati</taxon>
        <taxon>Pseudomonadota</taxon>
        <taxon>Alphaproteobacteria</taxon>
        <taxon>Hyphomicrobiales</taxon>
        <taxon>Nitrobacteraceae</taxon>
        <taxon>Rhodoplanes</taxon>
    </lineage>
</organism>
<dbReference type="AlphaFoldDB" id="A0A3S4B5P3"/>
<reference evidence="4" key="1">
    <citation type="submission" date="2018-10" db="EMBL/GenBank/DDBJ databases">
        <authorList>
            <person name="Peiro R."/>
            <person name="Begona"/>
            <person name="Cbmso G."/>
            <person name="Lopez M."/>
            <person name="Gonzalez S."/>
            <person name="Sacristan E."/>
            <person name="Castillo E."/>
        </authorList>
    </citation>
    <scope>NUCLEOTIDE SEQUENCE [LARGE SCALE GENOMIC DNA]</scope>
</reference>
<keyword evidence="4" id="KW-1185">Reference proteome</keyword>
<dbReference type="Gene3D" id="3.40.50.12780">
    <property type="entry name" value="N-terminal domain of ligase-like"/>
    <property type="match status" value="1"/>
</dbReference>
<feature type="domain" description="AMP-dependent synthetase/ligase" evidence="2">
    <location>
        <begin position="28"/>
        <end position="330"/>
    </location>
</feature>
<evidence type="ECO:0000313" key="3">
    <source>
        <dbReference type="EMBL" id="VCU09824.1"/>
    </source>
</evidence>
<dbReference type="GO" id="GO:0016874">
    <property type="term" value="F:ligase activity"/>
    <property type="evidence" value="ECO:0007669"/>
    <property type="project" value="UniProtKB-KW"/>
</dbReference>
<feature type="compositionally biased region" description="Low complexity" evidence="1">
    <location>
        <begin position="496"/>
        <end position="519"/>
    </location>
</feature>
<dbReference type="InterPro" id="IPR050237">
    <property type="entry name" value="ATP-dep_AMP-bd_enzyme"/>
</dbReference>
<comment type="caution">
    <text evidence="3">The sequence shown here is derived from an EMBL/GenBank/DDBJ whole genome shotgun (WGS) entry which is preliminary data.</text>
</comment>